<organism evidence="7 8">
    <name type="scientific">Peptoniphilus asaccharolyticus DSM 20463</name>
    <dbReference type="NCBI Taxonomy" id="573058"/>
    <lineage>
        <taxon>Bacteria</taxon>
        <taxon>Bacillati</taxon>
        <taxon>Bacillota</taxon>
        <taxon>Tissierellia</taxon>
        <taxon>Tissierellales</taxon>
        <taxon>Peptoniphilaceae</taxon>
        <taxon>Peptoniphilus</taxon>
    </lineage>
</organism>
<comment type="similarity">
    <text evidence="5">Belongs to the ATP:guanido phosphotransferase family.</text>
</comment>
<feature type="binding site" evidence="5">
    <location>
        <begin position="148"/>
        <end position="152"/>
    </location>
    <ligand>
        <name>ATP</name>
        <dbReference type="ChEBI" id="CHEBI:30616"/>
    </ligand>
</feature>
<gene>
    <name evidence="7" type="ORF">SAMN00017477_0392</name>
</gene>
<name>A0A1W1ULH8_PEPAS</name>
<comment type="caution">
    <text evidence="5">Lacks conserved residue(s) required for the propagation of feature annotation.</text>
</comment>
<reference evidence="8" key="1">
    <citation type="submission" date="2017-04" db="EMBL/GenBank/DDBJ databases">
        <authorList>
            <person name="Varghese N."/>
            <person name="Submissions S."/>
        </authorList>
    </citation>
    <scope>NUCLEOTIDE SEQUENCE [LARGE SCALE GENOMIC DNA]</scope>
    <source>
        <strain evidence="8">DSM 20463</strain>
    </source>
</reference>
<dbReference type="GO" id="GO:0004111">
    <property type="term" value="F:creatine kinase activity"/>
    <property type="evidence" value="ECO:0007669"/>
    <property type="project" value="InterPro"/>
</dbReference>
<dbReference type="RefSeq" id="WP_084230078.1">
    <property type="nucleotide sequence ID" value="NZ_FWWR01000009.1"/>
</dbReference>
<dbReference type="PANTHER" id="PTHR11547">
    <property type="entry name" value="ARGININE OR CREATINE KINASE"/>
    <property type="match status" value="1"/>
</dbReference>
<evidence type="ECO:0000256" key="2">
    <source>
        <dbReference type="ARBA" id="ARBA00022741"/>
    </source>
</evidence>
<keyword evidence="4 5" id="KW-0067">ATP-binding</keyword>
<evidence type="ECO:0000259" key="6">
    <source>
        <dbReference type="PROSITE" id="PS51510"/>
    </source>
</evidence>
<accession>A0A1W1ULH8</accession>
<proteinExistence type="inferred from homology"/>
<evidence type="ECO:0000313" key="8">
    <source>
        <dbReference type="Proteomes" id="UP000192368"/>
    </source>
</evidence>
<protein>
    <submittedName>
        <fullName evidence="7">Protein arginine kinase</fullName>
    </submittedName>
</protein>
<dbReference type="InterPro" id="IPR022414">
    <property type="entry name" value="ATP-guanido_PTrfase_cat"/>
</dbReference>
<sequence length="323" mass="36823">MIVLKTEVKIFRNISGFNFVDKLDSDSAEQIETEVTDALNPLEYEFNKTKNMNSLDKLKLYEVNYATGDLFKNEMISGIYTSHGKPTVFLNDSDHIVIQSVSNELNLERLYDNVDKLDDFLSEKINFAYSEKFGFLTSNPNICGNGMNASVTLHLPATAYFGNDSLIGSLERLGYRVSKLNSDRGMINSILKLSPDRTIGVTESEYITKLNNITKEIVDMEEQNRKRLYLDHSIELEDIVNRAFGTLSYCRMISETEVIEKLSDLFMGIELSIIKPKIDLNLADTIAKFKNGRLQIQSGSLLDMKSRNILRAKEVRKMMKEVF</sequence>
<feature type="binding site" evidence="5">
    <location>
        <begin position="178"/>
        <end position="183"/>
    </location>
    <ligand>
        <name>ATP</name>
        <dbReference type="ChEBI" id="CHEBI:30616"/>
    </ligand>
</feature>
<dbReference type="Gene3D" id="3.30.590.10">
    <property type="entry name" value="Glutamine synthetase/guanido kinase, catalytic domain"/>
    <property type="match status" value="1"/>
</dbReference>
<feature type="domain" description="Phosphagen kinase C-terminal" evidence="6">
    <location>
        <begin position="2"/>
        <end position="224"/>
    </location>
</feature>
<evidence type="ECO:0000256" key="3">
    <source>
        <dbReference type="ARBA" id="ARBA00022777"/>
    </source>
</evidence>
<feature type="binding site" evidence="5">
    <location>
        <begin position="5"/>
        <end position="9"/>
    </location>
    <ligand>
        <name>ATP</name>
        <dbReference type="ChEBI" id="CHEBI:30616"/>
    </ligand>
</feature>
<dbReference type="Pfam" id="PF00217">
    <property type="entry name" value="ATP-gua_Ptrans"/>
    <property type="match status" value="1"/>
</dbReference>
<dbReference type="EMBL" id="FWWR01000009">
    <property type="protein sequence ID" value="SMB81910.1"/>
    <property type="molecule type" value="Genomic_DNA"/>
</dbReference>
<dbReference type="PANTHER" id="PTHR11547:SF38">
    <property type="entry name" value="ARGININE KINASE 1-RELATED"/>
    <property type="match status" value="1"/>
</dbReference>
<dbReference type="STRING" id="573058.SAMN00017477_0392"/>
<dbReference type="PROSITE" id="PS51510">
    <property type="entry name" value="PHOSPHAGEN_KINASE_C"/>
    <property type="match status" value="1"/>
</dbReference>
<dbReference type="InterPro" id="IPR014746">
    <property type="entry name" value="Gln_synth/guanido_kin_cat_dom"/>
</dbReference>
<dbReference type="GO" id="GO:0005524">
    <property type="term" value="F:ATP binding"/>
    <property type="evidence" value="ECO:0007669"/>
    <property type="project" value="UniProtKB-UniRule"/>
</dbReference>
<dbReference type="GO" id="GO:0046314">
    <property type="term" value="P:phosphocreatine biosynthetic process"/>
    <property type="evidence" value="ECO:0007669"/>
    <property type="project" value="InterPro"/>
</dbReference>
<keyword evidence="1 5" id="KW-0808">Transferase</keyword>
<keyword evidence="3 5" id="KW-0418">Kinase</keyword>
<dbReference type="InterPro" id="IPR000749">
    <property type="entry name" value="ATP-guanido_PTrfase"/>
</dbReference>
<evidence type="ECO:0000256" key="5">
    <source>
        <dbReference type="PROSITE-ProRule" id="PRU00843"/>
    </source>
</evidence>
<dbReference type="SUPFAM" id="SSF55931">
    <property type="entry name" value="Glutamine synthetase/guanido kinase"/>
    <property type="match status" value="1"/>
</dbReference>
<keyword evidence="2 5" id="KW-0547">Nucleotide-binding</keyword>
<evidence type="ECO:0000256" key="1">
    <source>
        <dbReference type="ARBA" id="ARBA00022679"/>
    </source>
</evidence>
<evidence type="ECO:0000256" key="4">
    <source>
        <dbReference type="ARBA" id="ARBA00022840"/>
    </source>
</evidence>
<dbReference type="AlphaFoldDB" id="A0A1W1ULH8"/>
<dbReference type="Proteomes" id="UP000192368">
    <property type="component" value="Unassembled WGS sequence"/>
</dbReference>
<dbReference type="OrthoDB" id="9791353at2"/>
<dbReference type="GO" id="GO:0005615">
    <property type="term" value="C:extracellular space"/>
    <property type="evidence" value="ECO:0007669"/>
    <property type="project" value="TreeGrafter"/>
</dbReference>
<evidence type="ECO:0000313" key="7">
    <source>
        <dbReference type="EMBL" id="SMB81910.1"/>
    </source>
</evidence>
<keyword evidence="8" id="KW-1185">Reference proteome</keyword>